<name>A0A7S1BWE6_9STRA</name>
<evidence type="ECO:0000313" key="2">
    <source>
        <dbReference type="EMBL" id="CAD8898885.1"/>
    </source>
</evidence>
<gene>
    <name evidence="2" type="ORF">CHYS00102_LOCUS26101</name>
</gene>
<sequence>MIQQGGVCHSLGQMKFPLGIEKGNTMLPPDLTADGQKRTVAAVSEDSSQPTSANSSAKWLYTESPGSSKSDVSKRSLGQVFHKALATPAGKQSCKEVLNSAKFKLQRVVDHRSIPEDCINLCDSHIEPAPAAKQSCIEGLSTPKFKLQRIVNHRSIPVDCIDLCDSDYD</sequence>
<reference evidence="2" key="1">
    <citation type="submission" date="2021-01" db="EMBL/GenBank/DDBJ databases">
        <authorList>
            <person name="Corre E."/>
            <person name="Pelletier E."/>
            <person name="Niang G."/>
            <person name="Scheremetjew M."/>
            <person name="Finn R."/>
            <person name="Kale V."/>
            <person name="Holt S."/>
            <person name="Cochrane G."/>
            <person name="Meng A."/>
            <person name="Brown T."/>
            <person name="Cohen L."/>
        </authorList>
    </citation>
    <scope>NUCLEOTIDE SEQUENCE</scope>
    <source>
        <strain evidence="2">308</strain>
    </source>
</reference>
<feature type="region of interest" description="Disordered" evidence="1">
    <location>
        <begin position="27"/>
        <end position="73"/>
    </location>
</feature>
<dbReference type="AlphaFoldDB" id="A0A7S1BWE6"/>
<proteinExistence type="predicted"/>
<protein>
    <submittedName>
        <fullName evidence="2">Uncharacterized protein</fullName>
    </submittedName>
</protein>
<feature type="compositionally biased region" description="Polar residues" evidence="1">
    <location>
        <begin position="45"/>
        <end position="57"/>
    </location>
</feature>
<evidence type="ECO:0000256" key="1">
    <source>
        <dbReference type="SAM" id="MobiDB-lite"/>
    </source>
</evidence>
<organism evidence="2">
    <name type="scientific">Corethron hystrix</name>
    <dbReference type="NCBI Taxonomy" id="216773"/>
    <lineage>
        <taxon>Eukaryota</taxon>
        <taxon>Sar</taxon>
        <taxon>Stramenopiles</taxon>
        <taxon>Ochrophyta</taxon>
        <taxon>Bacillariophyta</taxon>
        <taxon>Coscinodiscophyceae</taxon>
        <taxon>Corethrophycidae</taxon>
        <taxon>Corethrales</taxon>
        <taxon>Corethraceae</taxon>
        <taxon>Corethron</taxon>
    </lineage>
</organism>
<dbReference type="EMBL" id="HBFR01035790">
    <property type="protein sequence ID" value="CAD8898885.1"/>
    <property type="molecule type" value="Transcribed_RNA"/>
</dbReference>
<accession>A0A7S1BWE6</accession>